<comment type="caution">
    <text evidence="1">The sequence shown here is derived from an EMBL/GenBank/DDBJ whole genome shotgun (WGS) entry which is preliminary data.</text>
</comment>
<proteinExistence type="predicted"/>
<dbReference type="EMBL" id="WHSC02000006">
    <property type="protein sequence ID" value="MDO6122372.1"/>
    <property type="molecule type" value="Genomic_DNA"/>
</dbReference>
<accession>A0ABT8XFG1</accession>
<protein>
    <submittedName>
        <fullName evidence="1">Uncharacterized protein</fullName>
    </submittedName>
</protein>
<keyword evidence="2" id="KW-1185">Reference proteome</keyword>
<organism evidence="1 2">
    <name type="scientific">Shinella curvata</name>
    <dbReference type="NCBI Taxonomy" id="1817964"/>
    <lineage>
        <taxon>Bacteria</taxon>
        <taxon>Pseudomonadati</taxon>
        <taxon>Pseudomonadota</taxon>
        <taxon>Alphaproteobacteria</taxon>
        <taxon>Hyphomicrobiales</taxon>
        <taxon>Rhizobiaceae</taxon>
        <taxon>Shinella</taxon>
    </lineage>
</organism>
<name>A0ABT8XFG1_9HYPH</name>
<dbReference type="Proteomes" id="UP001177080">
    <property type="component" value="Unassembled WGS sequence"/>
</dbReference>
<sequence length="111" mass="11959">MMSDAPCPLYIFRSANFAPSGNTVVTIAPIDRVAAVYGGEGGGGLSDAFGGVAIFLNDATGERFAGVWGARNASRFRRKMRESIPVVLRRETPAVRLALWSAYGKRPARIR</sequence>
<dbReference type="RefSeq" id="WP_244760078.1">
    <property type="nucleotide sequence ID" value="NZ_JALJCJ010000002.1"/>
</dbReference>
<gene>
    <name evidence="1" type="ORF">GB928_014360</name>
</gene>
<evidence type="ECO:0000313" key="1">
    <source>
        <dbReference type="EMBL" id="MDO6122372.1"/>
    </source>
</evidence>
<reference evidence="1" key="1">
    <citation type="submission" date="2022-04" db="EMBL/GenBank/DDBJ databases">
        <title>Shinella lacus sp. nov., a novel member of the genus Shinella from water.</title>
        <authorList>
            <person name="Deng Y."/>
        </authorList>
    </citation>
    <scope>NUCLEOTIDE SEQUENCE</scope>
    <source>
        <strain evidence="1">JCM 31239</strain>
    </source>
</reference>
<evidence type="ECO:0000313" key="2">
    <source>
        <dbReference type="Proteomes" id="UP001177080"/>
    </source>
</evidence>